<dbReference type="AlphaFoldDB" id="A0A8J5TGA2"/>
<reference evidence="1" key="2">
    <citation type="submission" date="2021-02" db="EMBL/GenBank/DDBJ databases">
        <authorList>
            <person name="Kimball J.A."/>
            <person name="Haas M.W."/>
            <person name="Macchietto M."/>
            <person name="Kono T."/>
            <person name="Duquette J."/>
            <person name="Shao M."/>
        </authorList>
    </citation>
    <scope>NUCLEOTIDE SEQUENCE</scope>
    <source>
        <tissue evidence="1">Fresh leaf tissue</tissue>
    </source>
</reference>
<name>A0A8J5TGA2_ZIZPA</name>
<accession>A0A8J5TGA2</accession>
<sequence>MYAYLFRSVVVRRGGASVGASRLWAFGAASGHSMPRLDDRRRGWVFGGAAGLWASTRWPLGGERRRSGSSAVGEG</sequence>
<dbReference type="EMBL" id="JAAALK010000283">
    <property type="protein sequence ID" value="KAG8076251.1"/>
    <property type="molecule type" value="Genomic_DNA"/>
</dbReference>
<proteinExistence type="predicted"/>
<dbReference type="Proteomes" id="UP000729402">
    <property type="component" value="Unassembled WGS sequence"/>
</dbReference>
<evidence type="ECO:0000313" key="1">
    <source>
        <dbReference type="EMBL" id="KAG8076251.1"/>
    </source>
</evidence>
<keyword evidence="2" id="KW-1185">Reference proteome</keyword>
<gene>
    <name evidence="1" type="ORF">GUJ93_ZPchr0006g45020</name>
</gene>
<comment type="caution">
    <text evidence="1">The sequence shown here is derived from an EMBL/GenBank/DDBJ whole genome shotgun (WGS) entry which is preliminary data.</text>
</comment>
<organism evidence="1 2">
    <name type="scientific">Zizania palustris</name>
    <name type="common">Northern wild rice</name>
    <dbReference type="NCBI Taxonomy" id="103762"/>
    <lineage>
        <taxon>Eukaryota</taxon>
        <taxon>Viridiplantae</taxon>
        <taxon>Streptophyta</taxon>
        <taxon>Embryophyta</taxon>
        <taxon>Tracheophyta</taxon>
        <taxon>Spermatophyta</taxon>
        <taxon>Magnoliopsida</taxon>
        <taxon>Liliopsida</taxon>
        <taxon>Poales</taxon>
        <taxon>Poaceae</taxon>
        <taxon>BOP clade</taxon>
        <taxon>Oryzoideae</taxon>
        <taxon>Oryzeae</taxon>
        <taxon>Zizaniinae</taxon>
        <taxon>Zizania</taxon>
    </lineage>
</organism>
<reference evidence="1" key="1">
    <citation type="journal article" date="2021" name="bioRxiv">
        <title>Whole Genome Assembly and Annotation of Northern Wild Rice, Zizania palustris L., Supports a Whole Genome Duplication in the Zizania Genus.</title>
        <authorList>
            <person name="Haas M."/>
            <person name="Kono T."/>
            <person name="Macchietto M."/>
            <person name="Millas R."/>
            <person name="McGilp L."/>
            <person name="Shao M."/>
            <person name="Duquette J."/>
            <person name="Hirsch C.N."/>
            <person name="Kimball J."/>
        </authorList>
    </citation>
    <scope>NUCLEOTIDE SEQUENCE</scope>
    <source>
        <tissue evidence="1">Fresh leaf tissue</tissue>
    </source>
</reference>
<protein>
    <submittedName>
        <fullName evidence="1">Uncharacterized protein</fullName>
    </submittedName>
</protein>
<evidence type="ECO:0000313" key="2">
    <source>
        <dbReference type="Proteomes" id="UP000729402"/>
    </source>
</evidence>